<evidence type="ECO:0000313" key="2">
    <source>
        <dbReference type="EMBL" id="GER44822.1"/>
    </source>
</evidence>
<dbReference type="EMBL" id="BKCP01007093">
    <property type="protein sequence ID" value="GER44822.1"/>
    <property type="molecule type" value="Genomic_DNA"/>
</dbReference>
<reference evidence="3" key="1">
    <citation type="journal article" date="2019" name="Curr. Biol.">
        <title>Genome Sequence of Striga asiatica Provides Insight into the Evolution of Plant Parasitism.</title>
        <authorList>
            <person name="Yoshida S."/>
            <person name="Kim S."/>
            <person name="Wafula E.K."/>
            <person name="Tanskanen J."/>
            <person name="Kim Y.M."/>
            <person name="Honaas L."/>
            <person name="Yang Z."/>
            <person name="Spallek T."/>
            <person name="Conn C.E."/>
            <person name="Ichihashi Y."/>
            <person name="Cheong K."/>
            <person name="Cui S."/>
            <person name="Der J.P."/>
            <person name="Gundlach H."/>
            <person name="Jiao Y."/>
            <person name="Hori C."/>
            <person name="Ishida J.K."/>
            <person name="Kasahara H."/>
            <person name="Kiba T."/>
            <person name="Kim M.S."/>
            <person name="Koo N."/>
            <person name="Laohavisit A."/>
            <person name="Lee Y.H."/>
            <person name="Lumba S."/>
            <person name="McCourt P."/>
            <person name="Mortimer J.C."/>
            <person name="Mutuku J.M."/>
            <person name="Nomura T."/>
            <person name="Sasaki-Sekimoto Y."/>
            <person name="Seto Y."/>
            <person name="Wang Y."/>
            <person name="Wakatake T."/>
            <person name="Sakakibara H."/>
            <person name="Demura T."/>
            <person name="Yamaguchi S."/>
            <person name="Yoneyama K."/>
            <person name="Manabe R.I."/>
            <person name="Nelson D.C."/>
            <person name="Schulman A.H."/>
            <person name="Timko M.P."/>
            <person name="dePamphilis C.W."/>
            <person name="Choi D."/>
            <person name="Shirasu K."/>
        </authorList>
    </citation>
    <scope>NUCLEOTIDE SEQUENCE [LARGE SCALE GENOMIC DNA]</scope>
    <source>
        <strain evidence="3">cv. UVA1</strain>
    </source>
</reference>
<proteinExistence type="predicted"/>
<name>A0A5A7QIY4_STRAF</name>
<feature type="compositionally biased region" description="Basic and acidic residues" evidence="1">
    <location>
        <begin position="158"/>
        <end position="176"/>
    </location>
</feature>
<comment type="caution">
    <text evidence="2">The sequence shown here is derived from an EMBL/GenBank/DDBJ whole genome shotgun (WGS) entry which is preliminary data.</text>
</comment>
<organism evidence="2 3">
    <name type="scientific">Striga asiatica</name>
    <name type="common">Asiatic witchweed</name>
    <name type="synonym">Buchnera asiatica</name>
    <dbReference type="NCBI Taxonomy" id="4170"/>
    <lineage>
        <taxon>Eukaryota</taxon>
        <taxon>Viridiplantae</taxon>
        <taxon>Streptophyta</taxon>
        <taxon>Embryophyta</taxon>
        <taxon>Tracheophyta</taxon>
        <taxon>Spermatophyta</taxon>
        <taxon>Magnoliopsida</taxon>
        <taxon>eudicotyledons</taxon>
        <taxon>Gunneridae</taxon>
        <taxon>Pentapetalae</taxon>
        <taxon>asterids</taxon>
        <taxon>lamiids</taxon>
        <taxon>Lamiales</taxon>
        <taxon>Orobanchaceae</taxon>
        <taxon>Buchnereae</taxon>
        <taxon>Striga</taxon>
    </lineage>
</organism>
<protein>
    <submittedName>
        <fullName evidence="2">mRNA 3'-end-processing protein RNA14</fullName>
    </submittedName>
</protein>
<feature type="compositionally biased region" description="Gly residues" evidence="1">
    <location>
        <begin position="101"/>
        <end position="116"/>
    </location>
</feature>
<accession>A0A5A7QIY4</accession>
<evidence type="ECO:0000313" key="3">
    <source>
        <dbReference type="Proteomes" id="UP000325081"/>
    </source>
</evidence>
<keyword evidence="3" id="KW-1185">Reference proteome</keyword>
<sequence>MLSSVWYSVYQPLRRPRLRHLLRRHLRHSLVVRRQHRHHVTFRHQPTHLRRHRRQVRQHVRHLAVPAVPEEGRDEVLHLTLAVEVPAGPSGPWSRRRRQGGAWGHGVVDGEGGRGAGRSQRRRPAEAVCARVDLRRGRREDGGDGAEATTGVEGLLDGFRDEEPVHAVDDAVRPEDVVEADYPGRPGGQLAGL</sequence>
<evidence type="ECO:0000256" key="1">
    <source>
        <dbReference type="SAM" id="MobiDB-lite"/>
    </source>
</evidence>
<feature type="region of interest" description="Disordered" evidence="1">
    <location>
        <begin position="89"/>
        <end position="193"/>
    </location>
</feature>
<dbReference type="AlphaFoldDB" id="A0A5A7QIY4"/>
<dbReference type="Proteomes" id="UP000325081">
    <property type="component" value="Unassembled WGS sequence"/>
</dbReference>
<feature type="compositionally biased region" description="Basic and acidic residues" evidence="1">
    <location>
        <begin position="132"/>
        <end position="142"/>
    </location>
</feature>
<gene>
    <name evidence="2" type="ORF">STAS_21727</name>
</gene>